<feature type="region of interest" description="Disordered" evidence="1">
    <location>
        <begin position="318"/>
        <end position="497"/>
    </location>
</feature>
<protein>
    <submittedName>
        <fullName evidence="2">Nuclear factor NF4</fullName>
    </submittedName>
</protein>
<accession>A0A086JNJ6</accession>
<feature type="compositionally biased region" description="Acidic residues" evidence="1">
    <location>
        <begin position="440"/>
        <end position="454"/>
    </location>
</feature>
<dbReference type="AlphaFoldDB" id="A0A086JNJ6"/>
<dbReference type="EMBL" id="AEYI02001737">
    <property type="protein sequence ID" value="KFG33714.1"/>
    <property type="molecule type" value="Genomic_DNA"/>
</dbReference>
<feature type="compositionally biased region" description="Low complexity" evidence="1">
    <location>
        <begin position="459"/>
        <end position="487"/>
    </location>
</feature>
<gene>
    <name evidence="2" type="ORF">TGP89_205580</name>
</gene>
<comment type="caution">
    <text evidence="2">The sequence shown here is derived from an EMBL/GenBank/DDBJ whole genome shotgun (WGS) entry which is preliminary data.</text>
</comment>
<feature type="compositionally biased region" description="Low complexity" evidence="1">
    <location>
        <begin position="355"/>
        <end position="376"/>
    </location>
</feature>
<dbReference type="VEuPathDB" id="ToxoDB:TGP89_205580"/>
<sequence length="497" mass="51221">MASTKSGALPLFWSAAELAANPRQFAAFQWVTGFAESLTVGSPRKPEENANTEEKQEDGTGGATSPAVSNLKFKGWEKGPRNSAANARRVAKAFSAVIPESAKLHLFTMGRETEEPEFDSAAMRLEIPGFGLVSGGVDLVIAKGGASLRRPPPHNGFTMMDDAQAVIECDFDISAVSRKQLRLLYVKTVLVHLLREKPVPVYLTDLQTGAIRASVLSGPRGVPMVIYERLTSEGFIHELQHGHRKPAMTAKTVSAIRRFKYGWCTAESRTRPPFAVDGRTGKHAEVSETSGGNAALQMPAASVAVSVGAPGAPAVALPSNSGLSGEGEGKEAFVTPKKRGRKPRDPSVSPAVTDAAPGEAEGVAAAKAKTGSAAPKQRAGPKKAKIDGGATHTTATSANGKSTENAGAPAPSSPAVVPAPKAKVSATTRAAHTDAKTVESDSDSSDSSSDESEEEAKPAAKAGAKTAGADAAGASAKSSPAQDSGSSDSDDSSSDED</sequence>
<name>A0A086JNJ6_TOXGO</name>
<feature type="compositionally biased region" description="Basic and acidic residues" evidence="1">
    <location>
        <begin position="44"/>
        <end position="58"/>
    </location>
</feature>
<organism evidence="2 3">
    <name type="scientific">Toxoplasma gondii p89</name>
    <dbReference type="NCBI Taxonomy" id="943119"/>
    <lineage>
        <taxon>Eukaryota</taxon>
        <taxon>Sar</taxon>
        <taxon>Alveolata</taxon>
        <taxon>Apicomplexa</taxon>
        <taxon>Conoidasida</taxon>
        <taxon>Coccidia</taxon>
        <taxon>Eucoccidiorida</taxon>
        <taxon>Eimeriorina</taxon>
        <taxon>Sarcocystidae</taxon>
        <taxon>Toxoplasma</taxon>
    </lineage>
</organism>
<feature type="region of interest" description="Disordered" evidence="1">
    <location>
        <begin position="274"/>
        <end position="293"/>
    </location>
</feature>
<feature type="compositionally biased region" description="Low complexity" evidence="1">
    <location>
        <begin position="408"/>
        <end position="426"/>
    </location>
</feature>
<reference evidence="2 3" key="1">
    <citation type="submission" date="2014-03" db="EMBL/GenBank/DDBJ databases">
        <authorList>
            <person name="Sibley D."/>
            <person name="Venepally P."/>
            <person name="Karamycheva S."/>
            <person name="Hadjithomas M."/>
            <person name="Khan A."/>
            <person name="Brunk B."/>
            <person name="Roos D."/>
            <person name="Caler E."/>
            <person name="Lorenzi H."/>
        </authorList>
    </citation>
    <scope>NUCLEOTIDE SEQUENCE [LARGE SCALE GENOMIC DNA]</scope>
    <source>
        <strain evidence="3">p89</strain>
    </source>
</reference>
<feature type="compositionally biased region" description="Acidic residues" evidence="1">
    <location>
        <begin position="488"/>
        <end position="497"/>
    </location>
</feature>
<feature type="region of interest" description="Disordered" evidence="1">
    <location>
        <begin position="39"/>
        <end position="80"/>
    </location>
</feature>
<dbReference type="Proteomes" id="UP000028828">
    <property type="component" value="Unassembled WGS sequence"/>
</dbReference>
<evidence type="ECO:0000256" key="1">
    <source>
        <dbReference type="SAM" id="MobiDB-lite"/>
    </source>
</evidence>
<dbReference type="OrthoDB" id="348291at2759"/>
<evidence type="ECO:0000313" key="2">
    <source>
        <dbReference type="EMBL" id="KFG33714.1"/>
    </source>
</evidence>
<evidence type="ECO:0000313" key="3">
    <source>
        <dbReference type="Proteomes" id="UP000028828"/>
    </source>
</evidence>
<feature type="compositionally biased region" description="Polar residues" evidence="1">
    <location>
        <begin position="391"/>
        <end position="405"/>
    </location>
</feature>
<proteinExistence type="predicted"/>